<proteinExistence type="predicted"/>
<dbReference type="EC" id="3.1.3.1" evidence="1"/>
<accession>A0A182PI92</accession>
<evidence type="ECO:0000313" key="5">
    <source>
        <dbReference type="Proteomes" id="UP000075885"/>
    </source>
</evidence>
<evidence type="ECO:0000256" key="2">
    <source>
        <dbReference type="ARBA" id="ARBA00022553"/>
    </source>
</evidence>
<dbReference type="Pfam" id="PF00245">
    <property type="entry name" value="Alk_phosphatase"/>
    <property type="match status" value="1"/>
</dbReference>
<dbReference type="InterPro" id="IPR001952">
    <property type="entry name" value="Alkaline_phosphatase"/>
</dbReference>
<dbReference type="SMART" id="SM00098">
    <property type="entry name" value="alkPPc"/>
    <property type="match status" value="1"/>
</dbReference>
<keyword evidence="3" id="KW-0472">Membrane</keyword>
<dbReference type="InterPro" id="IPR017850">
    <property type="entry name" value="Alkaline_phosphatase_core_sf"/>
</dbReference>
<keyword evidence="3" id="KW-1133">Transmembrane helix</keyword>
<dbReference type="Gene3D" id="3.40.720.10">
    <property type="entry name" value="Alkaline Phosphatase, subunit A"/>
    <property type="match status" value="2"/>
</dbReference>
<keyword evidence="2" id="KW-0597">Phosphoprotein</keyword>
<dbReference type="VEuPathDB" id="VectorBase:AEPI006654"/>
<name>A0A182PI92_9DIPT</name>
<evidence type="ECO:0000256" key="1">
    <source>
        <dbReference type="ARBA" id="ARBA00012647"/>
    </source>
</evidence>
<sequence>MAREEFSIATNDIVEGGFHSENQQHDDCGNSRNNFPKRKVGMGCNVLCVGILIAIVLAIVLLCIGFIVVYENEGQVVAKVELFDIDLPPEQTIWFDANLAELRNAFRVVEENKKRAKNVILFIALDSAAQTLHAETRPVWESFPHLALLRPSVQEGARVSFNPTSMFSGIEPRWHTIGFDSAVAPWDNCDGVLNCTHCATSILEWAQSAGRLTGVVTNGELVQPFLAALYAHTPNASWQYTSPDVQECPDLRSQLLSGDTGKQLNVIAGMLNCPDEFCREAFAAAWESERLNEGTSYKLATDVKDLLDSALDDRDYALGLYDQRMLAEPEAFHDLVVGALKILKRPEGFVLVAVADPKVPIAASEIDCAVKVTLQELSAVLDDTLVVVVRSNAHEGDGSFATVHATGPMSHLLHRVHNQTFLAHFISYAARIGRFRDAGLTNFILQMV</sequence>
<dbReference type="Proteomes" id="UP000075885">
    <property type="component" value="Unassembled WGS sequence"/>
</dbReference>
<keyword evidence="5" id="KW-1185">Reference proteome</keyword>
<organism evidence="4 5">
    <name type="scientific">Anopheles epiroticus</name>
    <dbReference type="NCBI Taxonomy" id="199890"/>
    <lineage>
        <taxon>Eukaryota</taxon>
        <taxon>Metazoa</taxon>
        <taxon>Ecdysozoa</taxon>
        <taxon>Arthropoda</taxon>
        <taxon>Hexapoda</taxon>
        <taxon>Insecta</taxon>
        <taxon>Pterygota</taxon>
        <taxon>Neoptera</taxon>
        <taxon>Endopterygota</taxon>
        <taxon>Diptera</taxon>
        <taxon>Nematocera</taxon>
        <taxon>Culicoidea</taxon>
        <taxon>Culicidae</taxon>
        <taxon>Anophelinae</taxon>
        <taxon>Anopheles</taxon>
    </lineage>
</organism>
<dbReference type="PANTHER" id="PTHR11596">
    <property type="entry name" value="ALKALINE PHOSPHATASE"/>
    <property type="match status" value="1"/>
</dbReference>
<evidence type="ECO:0000256" key="3">
    <source>
        <dbReference type="SAM" id="Phobius"/>
    </source>
</evidence>
<reference evidence="4" key="2">
    <citation type="submission" date="2020-05" db="UniProtKB">
        <authorList>
            <consortium name="EnsemblMetazoa"/>
        </authorList>
    </citation>
    <scope>IDENTIFICATION</scope>
    <source>
        <strain evidence="4">Epiroticus2</strain>
    </source>
</reference>
<dbReference type="EnsemblMetazoa" id="AEPI006654-RA">
    <property type="protein sequence ID" value="AEPI006654-PA"/>
    <property type="gene ID" value="AEPI006654"/>
</dbReference>
<dbReference type="GO" id="GO:0004035">
    <property type="term" value="F:alkaline phosphatase activity"/>
    <property type="evidence" value="ECO:0007669"/>
    <property type="project" value="UniProtKB-EC"/>
</dbReference>
<dbReference type="STRING" id="199890.A0A182PI92"/>
<dbReference type="PANTHER" id="PTHR11596:SF5">
    <property type="entry name" value="ALKALINE PHOSPHATASE"/>
    <property type="match status" value="1"/>
</dbReference>
<evidence type="ECO:0000313" key="4">
    <source>
        <dbReference type="EnsemblMetazoa" id="AEPI006654-PA"/>
    </source>
</evidence>
<dbReference type="SUPFAM" id="SSF53649">
    <property type="entry name" value="Alkaline phosphatase-like"/>
    <property type="match status" value="1"/>
</dbReference>
<keyword evidence="3" id="KW-0812">Transmembrane</keyword>
<protein>
    <recommendedName>
        <fullName evidence="1">alkaline phosphatase</fullName>
        <ecNumber evidence="1">3.1.3.1</ecNumber>
    </recommendedName>
</protein>
<feature type="transmembrane region" description="Helical" evidence="3">
    <location>
        <begin position="46"/>
        <end position="70"/>
    </location>
</feature>
<reference evidence="5" key="1">
    <citation type="submission" date="2013-03" db="EMBL/GenBank/DDBJ databases">
        <title>The Genome Sequence of Anopheles epiroticus epiroticus2.</title>
        <authorList>
            <consortium name="The Broad Institute Genomics Platform"/>
            <person name="Neafsey D.E."/>
            <person name="Howell P."/>
            <person name="Walker B."/>
            <person name="Young S.K."/>
            <person name="Zeng Q."/>
            <person name="Gargeya S."/>
            <person name="Fitzgerald M."/>
            <person name="Haas B."/>
            <person name="Abouelleil A."/>
            <person name="Allen A.W."/>
            <person name="Alvarado L."/>
            <person name="Arachchi H.M."/>
            <person name="Berlin A.M."/>
            <person name="Chapman S.B."/>
            <person name="Gainer-Dewar J."/>
            <person name="Goldberg J."/>
            <person name="Griggs A."/>
            <person name="Gujja S."/>
            <person name="Hansen M."/>
            <person name="Howarth C."/>
            <person name="Imamovic A."/>
            <person name="Ireland A."/>
            <person name="Larimer J."/>
            <person name="McCowan C."/>
            <person name="Murphy C."/>
            <person name="Pearson M."/>
            <person name="Poon T.W."/>
            <person name="Priest M."/>
            <person name="Roberts A."/>
            <person name="Saif S."/>
            <person name="Shea T."/>
            <person name="Sisk P."/>
            <person name="Sykes S."/>
            <person name="Wortman J."/>
            <person name="Nusbaum C."/>
            <person name="Birren B."/>
        </authorList>
    </citation>
    <scope>NUCLEOTIDE SEQUENCE [LARGE SCALE GENOMIC DNA]</scope>
    <source>
        <strain evidence="5">Epiroticus2</strain>
    </source>
</reference>
<dbReference type="AlphaFoldDB" id="A0A182PI92"/>